<dbReference type="GO" id="GO:1990112">
    <property type="term" value="C:RQC complex"/>
    <property type="evidence" value="ECO:0007669"/>
    <property type="project" value="TreeGrafter"/>
</dbReference>
<evidence type="ECO:0000256" key="2">
    <source>
        <dbReference type="ARBA" id="ARBA00022730"/>
    </source>
</evidence>
<evidence type="ECO:0000256" key="4">
    <source>
        <dbReference type="ARBA" id="ARBA00022917"/>
    </source>
</evidence>
<dbReference type="InterPro" id="IPR051608">
    <property type="entry name" value="RQC_Subunit_NEMF"/>
</dbReference>
<dbReference type="InterPro" id="IPR043682">
    <property type="entry name" value="RqcH_bacterial"/>
</dbReference>
<dbReference type="GO" id="GO:0043023">
    <property type="term" value="F:ribosomal large subunit binding"/>
    <property type="evidence" value="ECO:0007669"/>
    <property type="project" value="UniProtKB-UniRule"/>
</dbReference>
<dbReference type="FunFam" id="2.30.310.10:FF:000004">
    <property type="entry name" value="Fibronectin-binding protein A"/>
    <property type="match status" value="1"/>
</dbReference>
<sequence>MSFDGIVTRAVTHELTTKLIGGRISKVYQPSDTELLLYIRSQGQNHKLYISAHPAYPRFQFTESPADHPKEPPMFCMLLRKHIEGSLIQAVRQVGMERIVQIDIRGVNELGDEVLRRLSIEILGRTSNVILLDLETNRIMDALRRVPYSVSKVRPVLPGRDYEYPPAQEKLDPFEVDETTFLSGFDYLAGRLDKQLVNRFLGFGPLLAKEILFRAGIGDRKNLWNAFHQLIEEFRTHQYQPTRVEVEGKHYFYATELTHLAGEHLPFESMSECLESFYYGKADRDRVRGQTLDLIKRLTNEREKNEKKIEILRKEVAESDLVEEERIKGELLTTYMHEIQRGDSFVRLANYYDPEEKQIEIQLDPLLSPSENAQRYYKRYNKRKASKKYNLEQIAIAGDENQYLESVLVLLENSSLKEVEQIREELEEEGWVRTQRRPNRKKKEKPNPISMYAKDGTLILVGKNNKQNDYLTHQLAHNSDTWLHTKDIPGSHVVIRSKEISEETLLEAATLAAYYSKARESSQVPVDYVTIKHVKKPAGARPGFVIYENQQTLYVTPDENTIREMLKRTKPKAH</sequence>
<proteinExistence type="inferred from homology"/>
<dbReference type="PANTHER" id="PTHR15239">
    <property type="entry name" value="NUCLEAR EXPORT MEDIATOR FACTOR NEMF"/>
    <property type="match status" value="1"/>
</dbReference>
<dbReference type="HAMAP" id="MF_00844_B">
    <property type="entry name" value="RqcH_B"/>
    <property type="match status" value="1"/>
</dbReference>
<evidence type="ECO:0000256" key="1">
    <source>
        <dbReference type="ARBA" id="ARBA00022555"/>
    </source>
</evidence>
<evidence type="ECO:0000313" key="7">
    <source>
        <dbReference type="EMBL" id="TCP70378.1"/>
    </source>
</evidence>
<dbReference type="Pfam" id="PF05670">
    <property type="entry name" value="NFACT-R_1"/>
    <property type="match status" value="1"/>
</dbReference>
<name>A0A4R2S1S3_9BACL</name>
<organism evidence="7 8">
    <name type="scientific">Baia soyae</name>
    <dbReference type="NCBI Taxonomy" id="1544746"/>
    <lineage>
        <taxon>Bacteria</taxon>
        <taxon>Bacillati</taxon>
        <taxon>Bacillota</taxon>
        <taxon>Bacilli</taxon>
        <taxon>Bacillales</taxon>
        <taxon>Thermoactinomycetaceae</taxon>
        <taxon>Baia</taxon>
    </lineage>
</organism>
<comment type="function">
    <text evidence="5">Key component of the ribosome quality control system (RQC), a ribosome-associated complex that mediates the extraction of incompletely synthesized nascent chains from stalled ribosomes and their subsequent degradation. RqcH recruits Ala-charged tRNA, and with RqcP directs the elongation of stalled nascent chains on 50S ribosomal subunits, leading to non-templated C-terminal alanine extensions (Ala tail). The Ala tail promotes nascent chain degradation. May add between 1 and at least 8 Ala residues. Binds to stalled 50S ribosomal subunits.</text>
</comment>
<reference evidence="7 8" key="1">
    <citation type="submission" date="2019-03" db="EMBL/GenBank/DDBJ databases">
        <title>Genomic Encyclopedia of Type Strains, Phase IV (KMG-IV): sequencing the most valuable type-strain genomes for metagenomic binning, comparative biology and taxonomic classification.</title>
        <authorList>
            <person name="Goeker M."/>
        </authorList>
    </citation>
    <scope>NUCLEOTIDE SEQUENCE [LARGE SCALE GENOMIC DNA]</scope>
    <source>
        <strain evidence="7 8">DSM 46831</strain>
    </source>
</reference>
<dbReference type="GO" id="GO:0019843">
    <property type="term" value="F:rRNA binding"/>
    <property type="evidence" value="ECO:0007669"/>
    <property type="project" value="UniProtKB-UniRule"/>
</dbReference>
<dbReference type="InterPro" id="IPR008532">
    <property type="entry name" value="NFACT_RNA-bd"/>
</dbReference>
<dbReference type="Gene3D" id="3.40.970.40">
    <property type="entry name" value="fibrinogen binding protein from staphylococcus aureus domain like"/>
    <property type="match status" value="1"/>
</dbReference>
<keyword evidence="2 5" id="KW-0699">rRNA-binding</keyword>
<dbReference type="EMBL" id="SLXV01000002">
    <property type="protein sequence ID" value="TCP70378.1"/>
    <property type="molecule type" value="Genomic_DNA"/>
</dbReference>
<gene>
    <name evidence="5" type="primary">rqcH</name>
    <name evidence="7" type="ORF">EDD57_10217</name>
</gene>
<evidence type="ECO:0000256" key="3">
    <source>
        <dbReference type="ARBA" id="ARBA00022884"/>
    </source>
</evidence>
<accession>A0A4R2S1S3</accession>
<dbReference type="PANTHER" id="PTHR15239:SF6">
    <property type="entry name" value="RIBOSOME QUALITY CONTROL COMPLEX SUBUNIT NEMF"/>
    <property type="match status" value="1"/>
</dbReference>
<keyword evidence="4 5" id="KW-0648">Protein biosynthesis</keyword>
<evidence type="ECO:0000259" key="6">
    <source>
        <dbReference type="Pfam" id="PF05670"/>
    </source>
</evidence>
<comment type="similarity">
    <text evidence="5">Belongs to the NEMF family.</text>
</comment>
<dbReference type="Proteomes" id="UP000294746">
    <property type="component" value="Unassembled WGS sequence"/>
</dbReference>
<dbReference type="Gene3D" id="1.10.8.50">
    <property type="match status" value="1"/>
</dbReference>
<comment type="caution">
    <text evidence="7">The sequence shown here is derived from an EMBL/GenBank/DDBJ whole genome shotgun (WGS) entry which is preliminary data.</text>
</comment>
<dbReference type="GO" id="GO:0000049">
    <property type="term" value="F:tRNA binding"/>
    <property type="evidence" value="ECO:0007669"/>
    <property type="project" value="UniProtKB-UniRule"/>
</dbReference>
<evidence type="ECO:0000313" key="8">
    <source>
        <dbReference type="Proteomes" id="UP000294746"/>
    </source>
</evidence>
<comment type="subunit">
    <text evidence="5">Associates with stalled 50S ribosomal subunits. Binds to RqcP.</text>
</comment>
<dbReference type="AlphaFoldDB" id="A0A4R2S1S3"/>
<dbReference type="Gene3D" id="2.30.310.10">
    <property type="entry name" value="ibrinogen binding protein from staphylococcus aureus domain"/>
    <property type="match status" value="1"/>
</dbReference>
<dbReference type="GO" id="GO:0072344">
    <property type="term" value="P:rescue of stalled ribosome"/>
    <property type="evidence" value="ECO:0007669"/>
    <property type="project" value="UniProtKB-UniRule"/>
</dbReference>
<dbReference type="RefSeq" id="WP_131847446.1">
    <property type="nucleotide sequence ID" value="NZ_SLXV01000002.1"/>
</dbReference>
<feature type="domain" description="NFACT RNA-binding" evidence="6">
    <location>
        <begin position="453"/>
        <end position="539"/>
    </location>
</feature>
<evidence type="ECO:0000256" key="5">
    <source>
        <dbReference type="HAMAP-Rule" id="MF_00844"/>
    </source>
</evidence>
<protein>
    <recommendedName>
        <fullName evidence="5">Rqc2 homolog RqcH</fullName>
        <shortName evidence="5">RqcH</shortName>
    </recommendedName>
</protein>
<keyword evidence="3 5" id="KW-0694">RNA-binding</keyword>
<dbReference type="OrthoDB" id="9766163at2"/>
<dbReference type="Pfam" id="PF05833">
    <property type="entry name" value="NFACT_N"/>
    <property type="match status" value="1"/>
</dbReference>
<keyword evidence="1 5" id="KW-0820">tRNA-binding</keyword>
<keyword evidence="8" id="KW-1185">Reference proteome</keyword>